<dbReference type="PANTHER" id="PTHR11972">
    <property type="entry name" value="NADPH OXIDASE"/>
    <property type="match status" value="1"/>
</dbReference>
<dbReference type="SFLD" id="SFLDS00052">
    <property type="entry name" value="Ferric_Reductase_Domain"/>
    <property type="match status" value="1"/>
</dbReference>
<dbReference type="Pfam" id="PF08030">
    <property type="entry name" value="NAD_binding_6"/>
    <property type="match status" value="1"/>
</dbReference>
<dbReference type="EC" id="1.16.1.7" evidence="10"/>
<evidence type="ECO:0000256" key="5">
    <source>
        <dbReference type="ARBA" id="ARBA00023002"/>
    </source>
</evidence>
<keyword evidence="7 8" id="KW-0472">Membrane</keyword>
<comment type="subcellular location">
    <subcellularLocation>
        <location evidence="1">Membrane</location>
        <topology evidence="1">Multi-pass membrane protein</topology>
    </subcellularLocation>
</comment>
<dbReference type="InterPro" id="IPR017938">
    <property type="entry name" value="Riboflavin_synthase-like_b-brl"/>
</dbReference>
<feature type="transmembrane region" description="Helical" evidence="8">
    <location>
        <begin position="175"/>
        <end position="196"/>
    </location>
</feature>
<feature type="domain" description="FAD-binding FR-type" evidence="9">
    <location>
        <begin position="333"/>
        <end position="443"/>
    </location>
</feature>
<feature type="transmembrane region" description="Helical" evidence="8">
    <location>
        <begin position="673"/>
        <end position="696"/>
    </location>
</feature>
<dbReference type="Gene3D" id="1.25.40.10">
    <property type="entry name" value="Tetratricopeptide repeat domain"/>
    <property type="match status" value="1"/>
</dbReference>
<dbReference type="InterPro" id="IPR013112">
    <property type="entry name" value="FAD-bd_8"/>
</dbReference>
<accession>A0ABR4MZG5</accession>
<protein>
    <submittedName>
        <fullName evidence="10">Oxidoreductase activity, acting on NAD(P)H, oxygen as acceptor</fullName>
        <ecNumber evidence="10">1.16.1.7</ecNumber>
    </submittedName>
</protein>
<dbReference type="InterPro" id="IPR050369">
    <property type="entry name" value="RBOH/FRE"/>
</dbReference>
<evidence type="ECO:0000313" key="10">
    <source>
        <dbReference type="EMBL" id="KAL2912682.1"/>
    </source>
</evidence>
<dbReference type="SUPFAM" id="SSF52343">
    <property type="entry name" value="Ferredoxin reductase-like, C-terminal NADP-linked domain"/>
    <property type="match status" value="1"/>
</dbReference>
<keyword evidence="5 10" id="KW-0560">Oxidoreductase</keyword>
<name>A0ABR4MZG5_9FUNG</name>
<dbReference type="InterPro" id="IPR039261">
    <property type="entry name" value="FNR_nucleotide-bd"/>
</dbReference>
<feature type="transmembrane region" description="Helical" evidence="8">
    <location>
        <begin position="291"/>
        <end position="307"/>
    </location>
</feature>
<gene>
    <name evidence="10" type="primary">FRO1_4</name>
    <name evidence="10" type="ORF">HK105_207790</name>
</gene>
<dbReference type="PANTHER" id="PTHR11972:SF69">
    <property type="entry name" value="FERRIC REDUCTION OXIDASE 6-RELATED"/>
    <property type="match status" value="1"/>
</dbReference>
<feature type="transmembrane region" description="Helical" evidence="8">
    <location>
        <begin position="217"/>
        <end position="240"/>
    </location>
</feature>
<evidence type="ECO:0000256" key="1">
    <source>
        <dbReference type="ARBA" id="ARBA00004141"/>
    </source>
</evidence>
<evidence type="ECO:0000259" key="9">
    <source>
        <dbReference type="PROSITE" id="PS51384"/>
    </source>
</evidence>
<keyword evidence="2 8" id="KW-0812">Transmembrane</keyword>
<feature type="transmembrane region" description="Helical" evidence="8">
    <location>
        <begin position="313"/>
        <end position="330"/>
    </location>
</feature>
<keyword evidence="3" id="KW-0249">Electron transport</keyword>
<keyword evidence="4 8" id="KW-1133">Transmembrane helix</keyword>
<dbReference type="InterPro" id="IPR017927">
    <property type="entry name" value="FAD-bd_FR_type"/>
</dbReference>
<feature type="transmembrane region" description="Helical" evidence="8">
    <location>
        <begin position="608"/>
        <end position="633"/>
    </location>
</feature>
<evidence type="ECO:0000313" key="11">
    <source>
        <dbReference type="Proteomes" id="UP001527925"/>
    </source>
</evidence>
<evidence type="ECO:0000256" key="7">
    <source>
        <dbReference type="ARBA" id="ARBA00023136"/>
    </source>
</evidence>
<evidence type="ECO:0000256" key="8">
    <source>
        <dbReference type="SAM" id="Phobius"/>
    </source>
</evidence>
<feature type="transmembrane region" description="Helical" evidence="8">
    <location>
        <begin position="12"/>
        <end position="36"/>
    </location>
</feature>
<reference evidence="10 11" key="1">
    <citation type="submission" date="2023-09" db="EMBL/GenBank/DDBJ databases">
        <title>Pangenome analysis of Batrachochytrium dendrobatidis and related Chytrids.</title>
        <authorList>
            <person name="Yacoub M.N."/>
            <person name="Stajich J.E."/>
            <person name="James T.Y."/>
        </authorList>
    </citation>
    <scope>NUCLEOTIDE SEQUENCE [LARGE SCALE GENOMIC DNA]</scope>
    <source>
        <strain evidence="10 11">JEL0888</strain>
    </source>
</reference>
<dbReference type="InterPro" id="IPR013121">
    <property type="entry name" value="Fe_red_NAD-bd_6"/>
</dbReference>
<dbReference type="Proteomes" id="UP001527925">
    <property type="component" value="Unassembled WGS sequence"/>
</dbReference>
<feature type="transmembrane region" description="Helical" evidence="8">
    <location>
        <begin position="135"/>
        <end position="155"/>
    </location>
</feature>
<dbReference type="Pfam" id="PF08022">
    <property type="entry name" value="FAD_binding_8"/>
    <property type="match status" value="1"/>
</dbReference>
<dbReference type="GO" id="GO:0140618">
    <property type="term" value="F:ferric-chelate reductase (NADH) activity"/>
    <property type="evidence" value="ECO:0007669"/>
    <property type="project" value="UniProtKB-EC"/>
</dbReference>
<dbReference type="Gene3D" id="3.40.50.80">
    <property type="entry name" value="Nucleotide-binding domain of ferredoxin-NADP reductase (FNR) module"/>
    <property type="match status" value="1"/>
</dbReference>
<keyword evidence="6" id="KW-0813">Transport</keyword>
<comment type="caution">
    <text evidence="10">The sequence shown here is derived from an EMBL/GenBank/DDBJ whole genome shotgun (WGS) entry which is preliminary data.</text>
</comment>
<evidence type="ECO:0000256" key="6">
    <source>
        <dbReference type="ARBA" id="ARBA00023065"/>
    </source>
</evidence>
<evidence type="ECO:0000256" key="4">
    <source>
        <dbReference type="ARBA" id="ARBA00022989"/>
    </source>
</evidence>
<evidence type="ECO:0000256" key="2">
    <source>
        <dbReference type="ARBA" id="ARBA00022692"/>
    </source>
</evidence>
<keyword evidence="11" id="KW-1185">Reference proteome</keyword>
<sequence>MPNSLPSSLRLATRAIVVVAALVAFGFVTTVVPLYYYGFVGWGYGVGVLIQMDITVTKFIAVPLAGAAIFFALASSHRDADVVDALALDENPADKAATQGPLGRARSFMVSLWTPRLRALSRFSSLFSSWSRGDIVISVILILTNIAWWIVPVIVRNYASPYPFPRGTFRDWVDAFALMAGIAGTWDAGLAVIFAIRENQMAKAVAGNDAGQYHRVIRFHIALGYTSFGLLAFHSLYYPVIYAIDNTMAKELLPWVSDAGYFNFFGIISFVGLIGMVSTSIFKVRRKNYRLFYWGHQLYVIFFLFAIQHAKMTWYQFLFAFVFFVFDRLLPRLKTLRNTHAMLTRVSPTIVRIDVPISPAFSDSSLYAPGDWVNVLVPSVSWLNWHAFSIASFAHTSPNIYSIFVKERGSWTSKVVGLGAGEGVVAPVKIDGVFGARSTLYLEHEHLVLVGAGTGLAALIPYLFQYARSAKGRITLVWIARTAAEASVYRELLDALADKRALGSRVNLHLHLTREQAHPAPVSPITDAFHGVDLVRNNSGSPNAALVDAKTPIAATSKHAECRDIEYADSKDDHKIFVLSQAKPGSAADSRLTAQPVLAGKTAVPPKWIAPFGLLSAALAVVVFGGGIAGFYAGRLITLGSNEETCPYGTSYLHTGKDYFYCWYWMYWAPPMFSMLFSSLGGYLFTVAVTLLRTAAAGSATLEMKRDEAEDALAETQRSLQPLSADAFVRSFSWKTHRPDLDSILGGVFASAGNIPGAKVAVMAAGPERMVLEAERVTIAGGHSFFRESFKCLVRAIDKKATRSALRLFFRLEKLRPEALAQLSQHDYARLASSAVRSKELASAHTPHKRVEMAERIWAIGKRNGIPTSSMMWRAVAEGHARTGNVAAVEELLATMRSQGLDTETPRLLAAQSRAYLLAGDSDKGMAVWATLASKDDSKFPFKHLFRTHVMRSDRTAAELALEAASSRFGVEKTKADEAYDQCMMMLVYRNLEQFLRRFEDFRMLGGVPYGERWIVSQGRLVNRELFGEALGAVAAVSARHSGRSTSMIECDALAHFGLGKTEALPALFGEYARASQAGLSQRLCSMLVTLVGSLQTKEALNMALTSNEYLTALNQPDAFTALLDGYASLYDAESAQVVLRESLGCGNSVSAATQVRLLACIHRTFGLEAAMSMMSMLRDAGITIGKGAWGKGAWGNYRALVGHNDESLPSQTLALFDLAEAGQK</sequence>
<dbReference type="CDD" id="cd06186">
    <property type="entry name" value="NOX_Duox_like_FAD_NADP"/>
    <property type="match status" value="1"/>
</dbReference>
<evidence type="ECO:0000256" key="3">
    <source>
        <dbReference type="ARBA" id="ARBA00022982"/>
    </source>
</evidence>
<dbReference type="SFLD" id="SFLDG01168">
    <property type="entry name" value="Ferric_reductase_subgroup_(FRE"/>
    <property type="match status" value="1"/>
</dbReference>
<organism evidence="10 11">
    <name type="scientific">Polyrhizophydium stewartii</name>
    <dbReference type="NCBI Taxonomy" id="2732419"/>
    <lineage>
        <taxon>Eukaryota</taxon>
        <taxon>Fungi</taxon>
        <taxon>Fungi incertae sedis</taxon>
        <taxon>Chytridiomycota</taxon>
        <taxon>Chytridiomycota incertae sedis</taxon>
        <taxon>Chytridiomycetes</taxon>
        <taxon>Rhizophydiales</taxon>
        <taxon>Rhizophydiales incertae sedis</taxon>
        <taxon>Polyrhizophydium</taxon>
    </lineage>
</organism>
<feature type="transmembrane region" description="Helical" evidence="8">
    <location>
        <begin position="56"/>
        <end position="74"/>
    </location>
</feature>
<dbReference type="InterPro" id="IPR011990">
    <property type="entry name" value="TPR-like_helical_dom_sf"/>
</dbReference>
<feature type="transmembrane region" description="Helical" evidence="8">
    <location>
        <begin position="260"/>
        <end position="279"/>
    </location>
</feature>
<dbReference type="PROSITE" id="PS51384">
    <property type="entry name" value="FAD_FR"/>
    <property type="match status" value="1"/>
</dbReference>
<keyword evidence="6" id="KW-0406">Ion transport</keyword>
<dbReference type="InterPro" id="IPR013130">
    <property type="entry name" value="Fe3_Rdtase_TM_dom"/>
</dbReference>
<dbReference type="SUPFAM" id="SSF63380">
    <property type="entry name" value="Riboflavin synthase domain-like"/>
    <property type="match status" value="1"/>
</dbReference>
<dbReference type="Pfam" id="PF01794">
    <property type="entry name" value="Ferric_reduct"/>
    <property type="match status" value="1"/>
</dbReference>
<dbReference type="EMBL" id="JADGIZ020000059">
    <property type="protein sequence ID" value="KAL2912682.1"/>
    <property type="molecule type" value="Genomic_DNA"/>
</dbReference>
<proteinExistence type="predicted"/>